<name>A0ACB9JKB5_9ASTR</name>
<reference evidence="1 2" key="2">
    <citation type="journal article" date="2022" name="Mol. Ecol. Resour.">
        <title>The genomes of chicory, endive, great burdock and yacon provide insights into Asteraceae paleo-polyploidization history and plant inulin production.</title>
        <authorList>
            <person name="Fan W."/>
            <person name="Wang S."/>
            <person name="Wang H."/>
            <person name="Wang A."/>
            <person name="Jiang F."/>
            <person name="Liu H."/>
            <person name="Zhao H."/>
            <person name="Xu D."/>
            <person name="Zhang Y."/>
        </authorList>
    </citation>
    <scope>NUCLEOTIDE SEQUENCE [LARGE SCALE GENOMIC DNA]</scope>
    <source>
        <strain evidence="2">cv. Yunnan</strain>
        <tissue evidence="1">Leaves</tissue>
    </source>
</reference>
<evidence type="ECO:0000313" key="1">
    <source>
        <dbReference type="EMBL" id="KAI3820378.1"/>
    </source>
</evidence>
<accession>A0ACB9JKB5</accession>
<sequence>MLNRHRLRKTHRCLDAKNNNNAKPPPFKKDVPPPPHQEGRKPEEVENLTFLFPPFTEEVDVLLFLHWTHTHVDQGEPSKQKEKKDPPHQEGRKLEEVRVMESLTFLFPPFTEEVGVLLFPHWTYTHVEQGEPSKQKENKDLPHQEGRKLEEVRVMEQGEPSKQKEKKDDLSVKSLPSNLTKMFEGIVSEE</sequence>
<keyword evidence="2" id="KW-1185">Reference proteome</keyword>
<dbReference type="Proteomes" id="UP001056120">
    <property type="component" value="Linkage Group LG03"/>
</dbReference>
<gene>
    <name evidence="1" type="ORF">L1987_07924</name>
</gene>
<dbReference type="EMBL" id="CM042020">
    <property type="protein sequence ID" value="KAI3820378.1"/>
    <property type="molecule type" value="Genomic_DNA"/>
</dbReference>
<reference evidence="2" key="1">
    <citation type="journal article" date="2022" name="Mol. Ecol. Resour.">
        <title>The genomes of chicory, endive, great burdock and yacon provide insights into Asteraceae palaeo-polyploidization history and plant inulin production.</title>
        <authorList>
            <person name="Fan W."/>
            <person name="Wang S."/>
            <person name="Wang H."/>
            <person name="Wang A."/>
            <person name="Jiang F."/>
            <person name="Liu H."/>
            <person name="Zhao H."/>
            <person name="Xu D."/>
            <person name="Zhang Y."/>
        </authorList>
    </citation>
    <scope>NUCLEOTIDE SEQUENCE [LARGE SCALE GENOMIC DNA]</scope>
    <source>
        <strain evidence="2">cv. Yunnan</strain>
    </source>
</reference>
<organism evidence="1 2">
    <name type="scientific">Smallanthus sonchifolius</name>
    <dbReference type="NCBI Taxonomy" id="185202"/>
    <lineage>
        <taxon>Eukaryota</taxon>
        <taxon>Viridiplantae</taxon>
        <taxon>Streptophyta</taxon>
        <taxon>Embryophyta</taxon>
        <taxon>Tracheophyta</taxon>
        <taxon>Spermatophyta</taxon>
        <taxon>Magnoliopsida</taxon>
        <taxon>eudicotyledons</taxon>
        <taxon>Gunneridae</taxon>
        <taxon>Pentapetalae</taxon>
        <taxon>asterids</taxon>
        <taxon>campanulids</taxon>
        <taxon>Asterales</taxon>
        <taxon>Asteraceae</taxon>
        <taxon>Asteroideae</taxon>
        <taxon>Heliantheae alliance</taxon>
        <taxon>Millerieae</taxon>
        <taxon>Smallanthus</taxon>
    </lineage>
</organism>
<proteinExistence type="predicted"/>
<comment type="caution">
    <text evidence="1">The sequence shown here is derived from an EMBL/GenBank/DDBJ whole genome shotgun (WGS) entry which is preliminary data.</text>
</comment>
<evidence type="ECO:0000313" key="2">
    <source>
        <dbReference type="Proteomes" id="UP001056120"/>
    </source>
</evidence>
<protein>
    <submittedName>
        <fullName evidence="1">Uncharacterized protein</fullName>
    </submittedName>
</protein>